<evidence type="ECO:0000313" key="2">
    <source>
        <dbReference type="Proteomes" id="UP001320148"/>
    </source>
</evidence>
<dbReference type="GO" id="GO:0016740">
    <property type="term" value="F:transferase activity"/>
    <property type="evidence" value="ECO:0007669"/>
    <property type="project" value="UniProtKB-KW"/>
</dbReference>
<keyword evidence="2" id="KW-1185">Reference proteome</keyword>
<evidence type="ECO:0000313" key="1">
    <source>
        <dbReference type="EMBL" id="BCS97088.1"/>
    </source>
</evidence>
<dbReference type="Proteomes" id="UP001320148">
    <property type="component" value="Chromosome"/>
</dbReference>
<sequence>MQDNDPAKDRVSMNNGNILKNMGVWLTWEDHRRSKELSKNYGIEYKYIKTFEIFQRFRATKYPVLITKTLFFIMLKKPNFIVVQNPSVVLTFIVCLAKKILKFYLVVDRHSNFKIEKKNSKELKYRMFHYLSSQTIKEADLTVVTNKCLKDLIESMGGRGFVLEDKIPSLTVMSKNSPSALDDVVCICSFSDDEPIEEVAVAASYLRGVCDILVTGDYNKNKQIRRIKRLSHNFILTGYLAEQDYINLLSKSKIIMALTTQEYTLTCGSYEAVALEKPLIVSNTETQKNFFDKGVIFTELSPDAISMSINYVLSNYTLVQERMRLMKISMKSQWEMKSNNLIRLINDGLK</sequence>
<accession>A0ABN6F3Q9</accession>
<keyword evidence="1" id="KW-0808">Transferase</keyword>
<proteinExistence type="predicted"/>
<dbReference type="SUPFAM" id="SSF53756">
    <property type="entry name" value="UDP-Glycosyltransferase/glycogen phosphorylase"/>
    <property type="match status" value="1"/>
</dbReference>
<reference evidence="1 2" key="1">
    <citation type="submission" date="2021-02" db="EMBL/GenBank/DDBJ databases">
        <title>Complete genome of Desulfoluna sp. strain ASN36.</title>
        <authorList>
            <person name="Takahashi A."/>
            <person name="Kojima H."/>
            <person name="Fukui M."/>
        </authorList>
    </citation>
    <scope>NUCLEOTIDE SEQUENCE [LARGE SCALE GENOMIC DNA]</scope>
    <source>
        <strain evidence="1 2">ASN36</strain>
    </source>
</reference>
<gene>
    <name evidence="1" type="ORF">DSLASN_27200</name>
</gene>
<organism evidence="1 2">
    <name type="scientific">Desulfoluna limicola</name>
    <dbReference type="NCBI Taxonomy" id="2810562"/>
    <lineage>
        <taxon>Bacteria</taxon>
        <taxon>Pseudomonadati</taxon>
        <taxon>Thermodesulfobacteriota</taxon>
        <taxon>Desulfobacteria</taxon>
        <taxon>Desulfobacterales</taxon>
        <taxon>Desulfolunaceae</taxon>
        <taxon>Desulfoluna</taxon>
    </lineage>
</organism>
<name>A0ABN6F3Q9_9BACT</name>
<dbReference type="EMBL" id="AP024488">
    <property type="protein sequence ID" value="BCS97088.1"/>
    <property type="molecule type" value="Genomic_DNA"/>
</dbReference>
<dbReference type="Gene3D" id="3.40.50.2000">
    <property type="entry name" value="Glycogen Phosphorylase B"/>
    <property type="match status" value="1"/>
</dbReference>
<protein>
    <submittedName>
        <fullName evidence="1">Glycosyl transferase</fullName>
    </submittedName>
</protein>